<evidence type="ECO:0000313" key="6">
    <source>
        <dbReference type="Proteomes" id="UP001152797"/>
    </source>
</evidence>
<dbReference type="Gene3D" id="3.40.30.10">
    <property type="entry name" value="Glutaredoxin"/>
    <property type="match status" value="1"/>
</dbReference>
<sequence>MVAMPPSLWRAMRAAGRCSGGVLLTLPLPFLRAPKGRWLSTQDLESLSVAELRQLAAQRSVSTSDCFEKQDLVQKLRASDGANAKAEGDAPGQCAPQSTLTSKSVSELRNIIHKANLSSEDLLEKRDPVERAREAEVILKQQASTKEAKGDDSQTNSEQTKPWDARRYEELEIVLFARGGCPHCVSAVQMLKKRGLSNFDLQDVEWSREAMLEFQRLGGRGVPFFYSKKTGKSMAGWNPGAQDLGWLIHHLE</sequence>
<dbReference type="PROSITE" id="PS51354">
    <property type="entry name" value="GLUTAREDOXIN_2"/>
    <property type="match status" value="1"/>
</dbReference>
<evidence type="ECO:0000313" key="4">
    <source>
        <dbReference type="EMBL" id="CAL1163420.1"/>
    </source>
</evidence>
<dbReference type="GO" id="GO:0016787">
    <property type="term" value="F:hydrolase activity"/>
    <property type="evidence" value="ECO:0007669"/>
    <property type="project" value="UniProtKB-KW"/>
</dbReference>
<dbReference type="PROSITE" id="PS00195">
    <property type="entry name" value="GLUTAREDOXIN_1"/>
    <property type="match status" value="1"/>
</dbReference>
<organism evidence="3">
    <name type="scientific">Cladocopium goreaui</name>
    <dbReference type="NCBI Taxonomy" id="2562237"/>
    <lineage>
        <taxon>Eukaryota</taxon>
        <taxon>Sar</taxon>
        <taxon>Alveolata</taxon>
        <taxon>Dinophyceae</taxon>
        <taxon>Suessiales</taxon>
        <taxon>Symbiodiniaceae</taxon>
        <taxon>Cladocopium</taxon>
    </lineage>
</organism>
<dbReference type="SUPFAM" id="SSF52833">
    <property type="entry name" value="Thioredoxin-like"/>
    <property type="match status" value="1"/>
</dbReference>
<dbReference type="EMBL" id="CAMXCT030004705">
    <property type="protein sequence ID" value="CAL4797357.1"/>
    <property type="molecule type" value="Genomic_DNA"/>
</dbReference>
<dbReference type="OrthoDB" id="423227at2759"/>
<comment type="caution">
    <text evidence="3">The sequence shown here is derived from an EMBL/GenBank/DDBJ whole genome shotgun (WGS) entry which is preliminary data.</text>
</comment>
<evidence type="ECO:0000256" key="1">
    <source>
        <dbReference type="SAM" id="MobiDB-lite"/>
    </source>
</evidence>
<keyword evidence="5" id="KW-0378">Hydrolase</keyword>
<dbReference type="Gene3D" id="1.10.720.30">
    <property type="entry name" value="SAP domain"/>
    <property type="match status" value="1"/>
</dbReference>
<feature type="domain" description="Glutaredoxin" evidence="2">
    <location>
        <begin position="173"/>
        <end position="223"/>
    </location>
</feature>
<protein>
    <submittedName>
        <fullName evidence="5">Peptidyl-tRNA hydrolase</fullName>
    </submittedName>
</protein>
<reference evidence="4" key="2">
    <citation type="submission" date="2024-04" db="EMBL/GenBank/DDBJ databases">
        <authorList>
            <person name="Chen Y."/>
            <person name="Shah S."/>
            <person name="Dougan E. K."/>
            <person name="Thang M."/>
            <person name="Chan C."/>
        </authorList>
    </citation>
    <scope>NUCLEOTIDE SEQUENCE [LARGE SCALE GENOMIC DNA]</scope>
</reference>
<dbReference type="InterPro" id="IPR002109">
    <property type="entry name" value="Glutaredoxin"/>
</dbReference>
<dbReference type="EMBL" id="CAMXCT010004705">
    <property type="protein sequence ID" value="CAI4010045.1"/>
    <property type="molecule type" value="Genomic_DNA"/>
</dbReference>
<accession>A0A9P1GE50</accession>
<dbReference type="AlphaFoldDB" id="A0A9P1GE50"/>
<evidence type="ECO:0000313" key="3">
    <source>
        <dbReference type="EMBL" id="CAI4010045.1"/>
    </source>
</evidence>
<evidence type="ECO:0000313" key="5">
    <source>
        <dbReference type="EMBL" id="CAL4797357.1"/>
    </source>
</evidence>
<evidence type="ECO:0000259" key="2">
    <source>
        <dbReference type="Pfam" id="PF00462"/>
    </source>
</evidence>
<reference evidence="3" key="1">
    <citation type="submission" date="2022-10" db="EMBL/GenBank/DDBJ databases">
        <authorList>
            <person name="Chen Y."/>
            <person name="Dougan E. K."/>
            <person name="Chan C."/>
            <person name="Rhodes N."/>
            <person name="Thang M."/>
        </authorList>
    </citation>
    <scope>NUCLEOTIDE SEQUENCE</scope>
</reference>
<dbReference type="Proteomes" id="UP001152797">
    <property type="component" value="Unassembled WGS sequence"/>
</dbReference>
<dbReference type="EMBL" id="CAMXCT020004705">
    <property type="protein sequence ID" value="CAL1163420.1"/>
    <property type="molecule type" value="Genomic_DNA"/>
</dbReference>
<dbReference type="SUPFAM" id="SSF68906">
    <property type="entry name" value="SAP domain"/>
    <property type="match status" value="1"/>
</dbReference>
<feature type="region of interest" description="Disordered" evidence="1">
    <location>
        <begin position="139"/>
        <end position="163"/>
    </location>
</feature>
<gene>
    <name evidence="3" type="ORF">C1SCF055_LOCUS35359</name>
</gene>
<dbReference type="InterPro" id="IPR036361">
    <property type="entry name" value="SAP_dom_sf"/>
</dbReference>
<keyword evidence="6" id="KW-1185">Reference proteome</keyword>
<name>A0A9P1GE50_9DINO</name>
<dbReference type="Pfam" id="PF00462">
    <property type="entry name" value="Glutaredoxin"/>
    <property type="match status" value="1"/>
</dbReference>
<dbReference type="InterPro" id="IPR036249">
    <property type="entry name" value="Thioredoxin-like_sf"/>
</dbReference>
<dbReference type="InterPro" id="IPR011767">
    <property type="entry name" value="GLR_AS"/>
</dbReference>
<proteinExistence type="predicted"/>